<evidence type="ECO:0000256" key="1">
    <source>
        <dbReference type="ARBA" id="ARBA00023054"/>
    </source>
</evidence>
<evidence type="ECO:0000256" key="2">
    <source>
        <dbReference type="SAM" id="Coils"/>
    </source>
</evidence>
<feature type="domain" description="Bud22" evidence="4">
    <location>
        <begin position="29"/>
        <end position="457"/>
    </location>
</feature>
<feature type="region of interest" description="Disordered" evidence="3">
    <location>
        <begin position="184"/>
        <end position="458"/>
    </location>
</feature>
<dbReference type="PANTHER" id="PTHR23325:SF1">
    <property type="entry name" value="SERUM RESPONSE FACTOR-BINDING PROTEIN 1"/>
    <property type="match status" value="1"/>
</dbReference>
<feature type="compositionally biased region" description="Basic and acidic residues" evidence="3">
    <location>
        <begin position="348"/>
        <end position="362"/>
    </location>
</feature>
<feature type="region of interest" description="Disordered" evidence="3">
    <location>
        <begin position="1"/>
        <end position="23"/>
    </location>
</feature>
<dbReference type="InterPro" id="IPR037393">
    <property type="entry name" value="Bud22/SRFB1"/>
</dbReference>
<dbReference type="Pfam" id="PF09073">
    <property type="entry name" value="BUD22"/>
    <property type="match status" value="1"/>
</dbReference>
<sequence length="458" mass="50464">MDDTLQHGTKRKRYEPPPQDLGVKIKGKLHHDLKEVKKAAKKAKLFETQKLIKKLKDLRKSNEKTSEALEAEGQLEALKGLDYEKIAMTALKTKLNKLRILYENEQVQVAMSQELTEDVAPAPAGTPAAKIQARLLSSKILATEVSAAVEDLKNVIHPKASPVNPIAEEDTIIERRMKVKKTAEIAQASSNTSKKVKGTEDNKLQEDILGEFDDAGWESGTVSDDERPMDDGWESGSVLSEEDGNSAEESDDDEEELEALPPTRKLPKKALPLRSTAAKPLPKTSGLQSTFLPSLAVGFTRGDSDDSELSESEAKVADIDIKKNRRGQRARRAIWEKKYGHNANHKKKEVEESKARPVRGQEGRPNTNTPGSNKGVPPRQAQKATPQYRQEADTGWGQRTGGIQPQTGAPTSRSFAPSAGRGRGDEKPIHPSWEAKRKLKEKESASIVPSQGKKIKFS</sequence>
<evidence type="ECO:0000259" key="4">
    <source>
        <dbReference type="Pfam" id="PF09073"/>
    </source>
</evidence>
<dbReference type="FunCoup" id="A0A369JE90">
    <property type="interactions" value="90"/>
</dbReference>
<gene>
    <name evidence="5" type="primary">bud22</name>
    <name evidence="5" type="ORF">Hypma_000855</name>
</gene>
<feature type="coiled-coil region" evidence="2">
    <location>
        <begin position="52"/>
        <end position="108"/>
    </location>
</feature>
<keyword evidence="1 2" id="KW-0175">Coiled coil</keyword>
<dbReference type="OrthoDB" id="3364872at2759"/>
<dbReference type="EMBL" id="LUEZ02000107">
    <property type="protein sequence ID" value="RDB18013.1"/>
    <property type="molecule type" value="Genomic_DNA"/>
</dbReference>
<dbReference type="STRING" id="39966.A0A369JE90"/>
<accession>A0A369JE90</accession>
<dbReference type="AlphaFoldDB" id="A0A369JE90"/>
<feature type="compositionally biased region" description="Polar residues" evidence="3">
    <location>
        <begin position="401"/>
        <end position="415"/>
    </location>
</feature>
<dbReference type="PANTHER" id="PTHR23325">
    <property type="entry name" value="SERUM RESPONSE FACTOR-BINDING"/>
    <property type="match status" value="1"/>
</dbReference>
<dbReference type="Proteomes" id="UP000076154">
    <property type="component" value="Unassembled WGS sequence"/>
</dbReference>
<evidence type="ECO:0000313" key="6">
    <source>
        <dbReference type="Proteomes" id="UP000076154"/>
    </source>
</evidence>
<dbReference type="InParanoid" id="A0A369JE90"/>
<feature type="compositionally biased region" description="Acidic residues" evidence="3">
    <location>
        <begin position="240"/>
        <end position="258"/>
    </location>
</feature>
<name>A0A369JE90_HYPMA</name>
<comment type="caution">
    <text evidence="5">The sequence shown here is derived from an EMBL/GenBank/DDBJ whole genome shotgun (WGS) entry which is preliminary data.</text>
</comment>
<feature type="compositionally biased region" description="Basic and acidic residues" evidence="3">
    <location>
        <begin position="312"/>
        <end position="322"/>
    </location>
</feature>
<dbReference type="GO" id="GO:0030686">
    <property type="term" value="C:90S preribosome"/>
    <property type="evidence" value="ECO:0007669"/>
    <property type="project" value="TreeGrafter"/>
</dbReference>
<evidence type="ECO:0000256" key="3">
    <source>
        <dbReference type="SAM" id="MobiDB-lite"/>
    </source>
</evidence>
<dbReference type="GO" id="GO:0005634">
    <property type="term" value="C:nucleus"/>
    <property type="evidence" value="ECO:0007669"/>
    <property type="project" value="TreeGrafter"/>
</dbReference>
<proteinExistence type="predicted"/>
<protein>
    <submittedName>
        <fullName evidence="5">Protein bud22</fullName>
    </submittedName>
</protein>
<evidence type="ECO:0000313" key="5">
    <source>
        <dbReference type="EMBL" id="RDB18013.1"/>
    </source>
</evidence>
<keyword evidence="6" id="KW-1185">Reference proteome</keyword>
<reference evidence="5" key="1">
    <citation type="submission" date="2018-04" db="EMBL/GenBank/DDBJ databases">
        <title>Whole genome sequencing of Hypsizygus marmoreus.</title>
        <authorList>
            <person name="Choi I.-G."/>
            <person name="Min B."/>
            <person name="Kim J.-G."/>
            <person name="Kim S."/>
            <person name="Oh Y.-L."/>
            <person name="Kong W.-S."/>
            <person name="Park H."/>
            <person name="Jeong J."/>
            <person name="Song E.-S."/>
        </authorList>
    </citation>
    <scope>NUCLEOTIDE SEQUENCE [LARGE SCALE GENOMIC DNA]</scope>
    <source>
        <strain evidence="5">51987-8</strain>
    </source>
</reference>
<dbReference type="InterPro" id="IPR015158">
    <property type="entry name" value="Bud22_dom"/>
</dbReference>
<feature type="compositionally biased region" description="Basic and acidic residues" evidence="3">
    <location>
        <begin position="197"/>
        <end position="206"/>
    </location>
</feature>
<dbReference type="GO" id="GO:0030490">
    <property type="term" value="P:maturation of SSU-rRNA"/>
    <property type="evidence" value="ECO:0007669"/>
    <property type="project" value="TreeGrafter"/>
</dbReference>
<organism evidence="5 6">
    <name type="scientific">Hypsizygus marmoreus</name>
    <name type="common">White beech mushroom</name>
    <name type="synonym">Agaricus marmoreus</name>
    <dbReference type="NCBI Taxonomy" id="39966"/>
    <lineage>
        <taxon>Eukaryota</taxon>
        <taxon>Fungi</taxon>
        <taxon>Dikarya</taxon>
        <taxon>Basidiomycota</taxon>
        <taxon>Agaricomycotina</taxon>
        <taxon>Agaricomycetes</taxon>
        <taxon>Agaricomycetidae</taxon>
        <taxon>Agaricales</taxon>
        <taxon>Tricholomatineae</taxon>
        <taxon>Lyophyllaceae</taxon>
        <taxon>Hypsizygus</taxon>
    </lineage>
</organism>
<feature type="compositionally biased region" description="Basic residues" evidence="3">
    <location>
        <begin position="323"/>
        <end position="332"/>
    </location>
</feature>
<feature type="compositionally biased region" description="Basic and acidic residues" evidence="3">
    <location>
        <begin position="422"/>
        <end position="444"/>
    </location>
</feature>